<reference evidence="1 2" key="1">
    <citation type="submission" date="2017-06" db="EMBL/GenBank/DDBJ databases">
        <title>Whole Genome Sequences of Colwellia marinimaniae MTCD1.</title>
        <authorList>
            <person name="Kusumoto H."/>
            <person name="Inoue M."/>
            <person name="Tanikawa K."/>
            <person name="Maeji H."/>
            <person name="Cameron J.H."/>
            <person name="Bartlett D.H."/>
        </authorList>
    </citation>
    <scope>NUCLEOTIDE SEQUENCE [LARGE SCALE GENOMIC DNA]</scope>
    <source>
        <strain evidence="1 2">MTCD1</strain>
    </source>
</reference>
<name>A0ABQ0MWU1_9GAMM</name>
<protein>
    <recommendedName>
        <fullName evidence="3">Lipoprotein</fullName>
    </recommendedName>
</protein>
<proteinExistence type="predicted"/>
<dbReference type="EMBL" id="BDQM01000018">
    <property type="protein sequence ID" value="GAW96712.1"/>
    <property type="molecule type" value="Genomic_DNA"/>
</dbReference>
<dbReference type="PROSITE" id="PS51257">
    <property type="entry name" value="PROKAR_LIPOPROTEIN"/>
    <property type="match status" value="1"/>
</dbReference>
<keyword evidence="2" id="KW-1185">Reference proteome</keyword>
<evidence type="ECO:0000313" key="1">
    <source>
        <dbReference type="EMBL" id="GAW96712.1"/>
    </source>
</evidence>
<evidence type="ECO:0000313" key="2">
    <source>
        <dbReference type="Proteomes" id="UP000197068"/>
    </source>
</evidence>
<comment type="caution">
    <text evidence="1">The sequence shown here is derived from an EMBL/GenBank/DDBJ whole genome shotgun (WGS) entry which is preliminary data.</text>
</comment>
<gene>
    <name evidence="1" type="ORF">MTCD1_02332</name>
</gene>
<dbReference type="RefSeq" id="WP_057182858.1">
    <property type="nucleotide sequence ID" value="NZ_BDQM01000018.1"/>
</dbReference>
<sequence>MYKRITCTIILTTLLTACIIPISSSCSREQTFDNGNNGFPPKGQDCSTADAAIYLASALYNEVQNQPEKEAATSNPPKKNAKCSHLIGKSQKECIRLKDDAYDPLDEL</sequence>
<dbReference type="Proteomes" id="UP000197068">
    <property type="component" value="Unassembled WGS sequence"/>
</dbReference>
<organism evidence="1 2">
    <name type="scientific">Colwellia marinimaniae</name>
    <dbReference type="NCBI Taxonomy" id="1513592"/>
    <lineage>
        <taxon>Bacteria</taxon>
        <taxon>Pseudomonadati</taxon>
        <taxon>Pseudomonadota</taxon>
        <taxon>Gammaproteobacteria</taxon>
        <taxon>Alteromonadales</taxon>
        <taxon>Colwelliaceae</taxon>
        <taxon>Colwellia</taxon>
    </lineage>
</organism>
<evidence type="ECO:0008006" key="3">
    <source>
        <dbReference type="Google" id="ProtNLM"/>
    </source>
</evidence>
<accession>A0ABQ0MWU1</accession>